<proteinExistence type="predicted"/>
<dbReference type="EnsemblPlants" id="KQL16113">
    <property type="protein sequence ID" value="KQL16113"/>
    <property type="gene ID" value="SETIT_025219mg"/>
</dbReference>
<evidence type="ECO:0000313" key="10">
    <source>
        <dbReference type="EnsemblPlants" id="KQL16113"/>
    </source>
</evidence>
<dbReference type="InterPro" id="IPR030380">
    <property type="entry name" value="SAM_MeTfrase_DRM"/>
</dbReference>
<evidence type="ECO:0000256" key="6">
    <source>
        <dbReference type="ARBA" id="ARBA00023125"/>
    </source>
</evidence>
<dbReference type="GO" id="GO:0005634">
    <property type="term" value="C:nucleus"/>
    <property type="evidence" value="ECO:0007669"/>
    <property type="project" value="UniProtKB-SubCell"/>
</dbReference>
<reference evidence="10" key="2">
    <citation type="submission" date="2018-08" db="UniProtKB">
        <authorList>
            <consortium name="EnsemblPlants"/>
        </authorList>
    </citation>
    <scope>IDENTIFICATION</scope>
    <source>
        <strain evidence="10">Yugu1</strain>
    </source>
</reference>
<keyword evidence="7" id="KW-0539">Nucleus</keyword>
<dbReference type="PROSITE" id="PS51680">
    <property type="entry name" value="SAM_MT_DRM"/>
    <property type="match status" value="1"/>
</dbReference>
<keyword evidence="3" id="KW-0808">Transferase</keyword>
<evidence type="ECO:0000313" key="11">
    <source>
        <dbReference type="Proteomes" id="UP000004995"/>
    </source>
</evidence>
<keyword evidence="11" id="KW-1185">Reference proteome</keyword>
<dbReference type="SUPFAM" id="SSF53335">
    <property type="entry name" value="S-adenosyl-L-methionine-dependent methyltransferases"/>
    <property type="match status" value="1"/>
</dbReference>
<keyword evidence="6" id="KW-0238">DNA-binding</keyword>
<name>K3ZF70_SETIT</name>
<keyword evidence="8" id="KW-0732">Signal</keyword>
<evidence type="ECO:0000259" key="9">
    <source>
        <dbReference type="PROSITE" id="PS51680"/>
    </source>
</evidence>
<dbReference type="GO" id="GO:0003677">
    <property type="term" value="F:DNA binding"/>
    <property type="evidence" value="ECO:0007669"/>
    <property type="project" value="UniProtKB-KW"/>
</dbReference>
<dbReference type="eggNOG" id="ENOG502QVZV">
    <property type="taxonomic scope" value="Eukaryota"/>
</dbReference>
<evidence type="ECO:0000256" key="2">
    <source>
        <dbReference type="ARBA" id="ARBA00022603"/>
    </source>
</evidence>
<organism evidence="10 11">
    <name type="scientific">Setaria italica</name>
    <name type="common">Foxtail millet</name>
    <name type="synonym">Panicum italicum</name>
    <dbReference type="NCBI Taxonomy" id="4555"/>
    <lineage>
        <taxon>Eukaryota</taxon>
        <taxon>Viridiplantae</taxon>
        <taxon>Streptophyta</taxon>
        <taxon>Embryophyta</taxon>
        <taxon>Tracheophyta</taxon>
        <taxon>Spermatophyta</taxon>
        <taxon>Magnoliopsida</taxon>
        <taxon>Liliopsida</taxon>
        <taxon>Poales</taxon>
        <taxon>Poaceae</taxon>
        <taxon>PACMAD clade</taxon>
        <taxon>Panicoideae</taxon>
        <taxon>Panicodae</taxon>
        <taxon>Paniceae</taxon>
        <taxon>Cenchrinae</taxon>
        <taxon>Setaria</taxon>
    </lineage>
</organism>
<keyword evidence="4" id="KW-0949">S-adenosyl-L-methionine</keyword>
<dbReference type="HOGENOM" id="CLU_154895_0_0_1"/>
<feature type="domain" description="SAM-dependent MTase DRM-type" evidence="9">
    <location>
        <begin position="1"/>
        <end position="136"/>
    </location>
</feature>
<evidence type="ECO:0000256" key="3">
    <source>
        <dbReference type="ARBA" id="ARBA00022679"/>
    </source>
</evidence>
<dbReference type="InterPro" id="IPR029063">
    <property type="entry name" value="SAM-dependent_MTases_sf"/>
</dbReference>
<feature type="chain" id="PRO_5010127759" description="SAM-dependent MTase DRM-type domain-containing protein" evidence="8">
    <location>
        <begin position="24"/>
        <end position="137"/>
    </location>
</feature>
<reference evidence="11" key="1">
    <citation type="journal article" date="2012" name="Nat. Biotechnol.">
        <title>Reference genome sequence of the model plant Setaria.</title>
        <authorList>
            <person name="Bennetzen J.L."/>
            <person name="Schmutz J."/>
            <person name="Wang H."/>
            <person name="Percifield R."/>
            <person name="Hawkins J."/>
            <person name="Pontaroli A.C."/>
            <person name="Estep M."/>
            <person name="Feng L."/>
            <person name="Vaughn J.N."/>
            <person name="Grimwood J."/>
            <person name="Jenkins J."/>
            <person name="Barry K."/>
            <person name="Lindquist E."/>
            <person name="Hellsten U."/>
            <person name="Deshpande S."/>
            <person name="Wang X."/>
            <person name="Wu X."/>
            <person name="Mitros T."/>
            <person name="Triplett J."/>
            <person name="Yang X."/>
            <person name="Ye C.Y."/>
            <person name="Mauro-Herrera M."/>
            <person name="Wang L."/>
            <person name="Li P."/>
            <person name="Sharma M."/>
            <person name="Sharma R."/>
            <person name="Ronald P.C."/>
            <person name="Panaud O."/>
            <person name="Kellogg E.A."/>
            <person name="Brutnell T.P."/>
            <person name="Doust A.N."/>
            <person name="Tuskan G.A."/>
            <person name="Rokhsar D."/>
            <person name="Devos K.M."/>
        </authorList>
    </citation>
    <scope>NUCLEOTIDE SEQUENCE [LARGE SCALE GENOMIC DNA]</scope>
    <source>
        <strain evidence="11">cv. Yugu1</strain>
    </source>
</reference>
<dbReference type="Proteomes" id="UP000004995">
    <property type="component" value="Unassembled WGS sequence"/>
</dbReference>
<dbReference type="Gene3D" id="3.40.50.150">
    <property type="entry name" value="Vaccinia Virus protein VP39"/>
    <property type="match status" value="1"/>
</dbReference>
<dbReference type="PANTHER" id="PTHR23068">
    <property type="entry name" value="DNA CYTOSINE-5- -METHYLTRANSFERASE 3-RELATED"/>
    <property type="match status" value="1"/>
</dbReference>
<evidence type="ECO:0000256" key="7">
    <source>
        <dbReference type="ARBA" id="ARBA00023242"/>
    </source>
</evidence>
<dbReference type="InterPro" id="IPR050390">
    <property type="entry name" value="C5-Methyltransferase"/>
</dbReference>
<protein>
    <recommendedName>
        <fullName evidence="9">SAM-dependent MTase DRM-type domain-containing protein</fullName>
    </recommendedName>
</protein>
<evidence type="ECO:0000256" key="1">
    <source>
        <dbReference type="ARBA" id="ARBA00004123"/>
    </source>
</evidence>
<keyword evidence="2" id="KW-0489">Methyltransferase</keyword>
<feature type="signal peptide" evidence="8">
    <location>
        <begin position="1"/>
        <end position="23"/>
    </location>
</feature>
<dbReference type="GO" id="GO:0032259">
    <property type="term" value="P:methylation"/>
    <property type="evidence" value="ECO:0007669"/>
    <property type="project" value="UniProtKB-KW"/>
</dbReference>
<dbReference type="PANTHER" id="PTHR23068:SF25">
    <property type="entry name" value="DNA (CYTOSINE-5)-METHYLTRANSFERASE DRM2"/>
    <property type="match status" value="1"/>
</dbReference>
<evidence type="ECO:0000256" key="8">
    <source>
        <dbReference type="SAM" id="SignalP"/>
    </source>
</evidence>
<dbReference type="InParanoid" id="K3ZF70"/>
<comment type="subcellular location">
    <subcellularLocation>
        <location evidence="1">Nucleus</location>
    </subcellularLocation>
</comment>
<sequence>MPFGNNVVPGMNALCLFMPCVLLKSEVALHRLGIRTNNVISVEKSEVNRTILKSWWGQMETGTLIEISDVQKLIWGKIESYIRIIGGFDLVIGGSPLNNLAGSNHDHRDGLEVEHSALVYHYFRILDSVKSTIYGAV</sequence>
<dbReference type="GO" id="GO:0008168">
    <property type="term" value="F:methyltransferase activity"/>
    <property type="evidence" value="ECO:0007669"/>
    <property type="project" value="UniProtKB-KW"/>
</dbReference>
<evidence type="ECO:0000256" key="4">
    <source>
        <dbReference type="ARBA" id="ARBA00022691"/>
    </source>
</evidence>
<evidence type="ECO:0000256" key="5">
    <source>
        <dbReference type="ARBA" id="ARBA00022737"/>
    </source>
</evidence>
<dbReference type="AlphaFoldDB" id="K3ZF70"/>
<dbReference type="EMBL" id="AGNK02001850">
    <property type="status" value="NOT_ANNOTATED_CDS"/>
    <property type="molecule type" value="Genomic_DNA"/>
</dbReference>
<dbReference type="Gramene" id="KQL16113">
    <property type="protein sequence ID" value="KQL16113"/>
    <property type="gene ID" value="SETIT_025219mg"/>
</dbReference>
<keyword evidence="5" id="KW-0677">Repeat</keyword>
<accession>K3ZF70</accession>
<dbReference type="STRING" id="4555.K3ZF70"/>